<protein>
    <submittedName>
        <fullName evidence="1">Uncharacterized protein</fullName>
    </submittedName>
</protein>
<organism evidence="1 2">
    <name type="scientific">Anaeroselena agilis</name>
    <dbReference type="NCBI Taxonomy" id="3063788"/>
    <lineage>
        <taxon>Bacteria</taxon>
        <taxon>Bacillati</taxon>
        <taxon>Bacillota</taxon>
        <taxon>Negativicutes</taxon>
        <taxon>Acetonemataceae</taxon>
        <taxon>Anaeroselena</taxon>
    </lineage>
</organism>
<proteinExistence type="predicted"/>
<dbReference type="RefSeq" id="WP_413781881.1">
    <property type="nucleotide sequence ID" value="NZ_JAUOZS010000001.1"/>
</dbReference>
<accession>A0ABU3P306</accession>
<name>A0ABU3P306_9FIRM</name>
<dbReference type="EMBL" id="JAUOZS010000001">
    <property type="protein sequence ID" value="MDT8903425.1"/>
    <property type="molecule type" value="Genomic_DNA"/>
</dbReference>
<dbReference type="Proteomes" id="UP001254848">
    <property type="component" value="Unassembled WGS sequence"/>
</dbReference>
<comment type="caution">
    <text evidence="1">The sequence shown here is derived from an EMBL/GenBank/DDBJ whole genome shotgun (WGS) entry which is preliminary data.</text>
</comment>
<reference evidence="1 2" key="1">
    <citation type="submission" date="2023-07" db="EMBL/GenBank/DDBJ databases">
        <title>The novel representative of Negativicutes class, Anaeroselena agilis gen. nov. sp. nov.</title>
        <authorList>
            <person name="Prokofeva M.I."/>
            <person name="Elcheninov A.G."/>
            <person name="Klyukina A."/>
            <person name="Kublanov I.V."/>
            <person name="Frolov E.N."/>
            <person name="Podosokorskaya O.A."/>
        </authorList>
    </citation>
    <scope>NUCLEOTIDE SEQUENCE [LARGE SCALE GENOMIC DNA]</scope>
    <source>
        <strain evidence="1 2">4137-cl</strain>
    </source>
</reference>
<keyword evidence="2" id="KW-1185">Reference proteome</keyword>
<evidence type="ECO:0000313" key="2">
    <source>
        <dbReference type="Proteomes" id="UP001254848"/>
    </source>
</evidence>
<evidence type="ECO:0000313" key="1">
    <source>
        <dbReference type="EMBL" id="MDT8903425.1"/>
    </source>
</evidence>
<gene>
    <name evidence="1" type="ORF">Q4T40_19515</name>
</gene>
<sequence length="54" mass="6277">MERLTCPLIEFGCRRERCAWWDEQARECAILTAVRTLKEIKASLARVVPEKGDK</sequence>